<evidence type="ECO:0000313" key="2">
    <source>
        <dbReference type="EMBL" id="MEE2000184.1"/>
    </source>
</evidence>
<organism evidence="2 3">
    <name type="scientific">Alkalimonas cellulosilytica</name>
    <dbReference type="NCBI Taxonomy" id="3058395"/>
    <lineage>
        <taxon>Bacteria</taxon>
        <taxon>Pseudomonadati</taxon>
        <taxon>Pseudomonadota</taxon>
        <taxon>Gammaproteobacteria</taxon>
        <taxon>Alkalimonas</taxon>
    </lineage>
</organism>
<comment type="caution">
    <text evidence="2">The sequence shown here is derived from an EMBL/GenBank/DDBJ whole genome shotgun (WGS) entry which is preliminary data.</text>
</comment>
<dbReference type="Proteomes" id="UP001336314">
    <property type="component" value="Unassembled WGS sequence"/>
</dbReference>
<accession>A0ABU7J199</accession>
<dbReference type="RefSeq" id="WP_330127341.1">
    <property type="nucleotide sequence ID" value="NZ_JAUHLI010000002.1"/>
</dbReference>
<name>A0ABU7J199_9GAMM</name>
<reference evidence="2 3" key="1">
    <citation type="submission" date="2023-07" db="EMBL/GenBank/DDBJ databases">
        <title>Alkalimonas sp., MEB108 novel, alkaliphilic bacterium isolated from Lonar Lake, India.</title>
        <authorList>
            <person name="Joshi A."/>
            <person name="Thite S."/>
        </authorList>
    </citation>
    <scope>NUCLEOTIDE SEQUENCE [LARGE SCALE GENOMIC DNA]</scope>
    <source>
        <strain evidence="2 3">MEB108</strain>
    </source>
</reference>
<dbReference type="EMBL" id="JAUHLI010000002">
    <property type="protein sequence ID" value="MEE2000184.1"/>
    <property type="molecule type" value="Genomic_DNA"/>
</dbReference>
<evidence type="ECO:0000313" key="3">
    <source>
        <dbReference type="Proteomes" id="UP001336314"/>
    </source>
</evidence>
<sequence length="62" mass="6738">MSDNDSSLTQQEQQAYLTALKTKQATQESSSAFRKLLSQAEQKASQVDEVNATQGSTKQSEG</sequence>
<protein>
    <submittedName>
        <fullName evidence="2">Uncharacterized protein</fullName>
    </submittedName>
</protein>
<proteinExistence type="predicted"/>
<keyword evidence="3" id="KW-1185">Reference proteome</keyword>
<evidence type="ECO:0000256" key="1">
    <source>
        <dbReference type="SAM" id="MobiDB-lite"/>
    </source>
</evidence>
<feature type="region of interest" description="Disordered" evidence="1">
    <location>
        <begin position="33"/>
        <end position="62"/>
    </location>
</feature>
<feature type="compositionally biased region" description="Polar residues" evidence="1">
    <location>
        <begin position="51"/>
        <end position="62"/>
    </location>
</feature>
<gene>
    <name evidence="2" type="ORF">QWY20_01860</name>
</gene>